<proteinExistence type="predicted"/>
<evidence type="ECO:0000313" key="2">
    <source>
        <dbReference type="Proteomes" id="UP000233535"/>
    </source>
</evidence>
<keyword evidence="2" id="KW-1185">Reference proteome</keyword>
<organism evidence="1 2">
    <name type="scientific">Labilibaculum filiforme</name>
    <dbReference type="NCBI Taxonomy" id="1940526"/>
    <lineage>
        <taxon>Bacteria</taxon>
        <taxon>Pseudomonadati</taxon>
        <taxon>Bacteroidota</taxon>
        <taxon>Bacteroidia</taxon>
        <taxon>Marinilabiliales</taxon>
        <taxon>Marinifilaceae</taxon>
        <taxon>Labilibaculum</taxon>
    </lineage>
</organism>
<accession>A0A2N3HR02</accession>
<name>A0A2N3HR02_9BACT</name>
<dbReference type="EMBL" id="MVDD01000025">
    <property type="protein sequence ID" value="PKQ60482.1"/>
    <property type="molecule type" value="Genomic_DNA"/>
</dbReference>
<dbReference type="AlphaFoldDB" id="A0A2N3HR02"/>
<dbReference type="Proteomes" id="UP000233535">
    <property type="component" value="Unassembled WGS sequence"/>
</dbReference>
<sequence>MMEFEGNILNDPNILKLKVKKSQIGTFYLCEDWKKADIYLIADSSVIKGMETRIDLQKNELEIKYKGEVKVLPRYRVKSIIFTDGEEQFVTDIFLKLTEQGFYKVIIDDDNSLLCRYDAKLQASNYNVQLDVGQKSSRVIKEKSYFVYKGTSLIELGKTKSKLKKQFNEQAELYDFILKNKINPKNEQSLISFIDFLNENHLNVN</sequence>
<reference evidence="1 2" key="1">
    <citation type="journal article" date="2017" name="Front. Microbiol.">
        <title>Labilibaculum manganireducens gen. nov., sp. nov. and Labilibaculum filiforme sp. nov., Novel Bacteroidetes Isolated from Subsurface Sediments of the Baltic Sea.</title>
        <authorList>
            <person name="Vandieken V."/>
            <person name="Marshall I.P."/>
            <person name="Niemann H."/>
            <person name="Engelen B."/>
            <person name="Cypionka H."/>
        </authorList>
    </citation>
    <scope>NUCLEOTIDE SEQUENCE [LARGE SCALE GENOMIC DNA]</scope>
    <source>
        <strain evidence="1 2">59.16B</strain>
    </source>
</reference>
<gene>
    <name evidence="1" type="ORF">BZG02_19205</name>
</gene>
<comment type="caution">
    <text evidence="1">The sequence shown here is derived from an EMBL/GenBank/DDBJ whole genome shotgun (WGS) entry which is preliminary data.</text>
</comment>
<protein>
    <submittedName>
        <fullName evidence="1">Uncharacterized protein</fullName>
    </submittedName>
</protein>
<evidence type="ECO:0000313" key="1">
    <source>
        <dbReference type="EMBL" id="PKQ60482.1"/>
    </source>
</evidence>